<dbReference type="PANTHER" id="PTHR12197">
    <property type="entry name" value="HISTONE-LYSINE N-METHYLTRANSFERASE SMYD"/>
    <property type="match status" value="1"/>
</dbReference>
<reference evidence="2" key="1">
    <citation type="journal article" date="2020" name="Stud. Mycol.">
        <title>101 Dothideomycetes genomes: a test case for predicting lifestyles and emergence of pathogens.</title>
        <authorList>
            <person name="Haridas S."/>
            <person name="Albert R."/>
            <person name="Binder M."/>
            <person name="Bloem J."/>
            <person name="Labutti K."/>
            <person name="Salamov A."/>
            <person name="Andreopoulos B."/>
            <person name="Baker S."/>
            <person name="Barry K."/>
            <person name="Bills G."/>
            <person name="Bluhm B."/>
            <person name="Cannon C."/>
            <person name="Castanera R."/>
            <person name="Culley D."/>
            <person name="Daum C."/>
            <person name="Ezra D."/>
            <person name="Gonzalez J."/>
            <person name="Henrissat B."/>
            <person name="Kuo A."/>
            <person name="Liang C."/>
            <person name="Lipzen A."/>
            <person name="Lutzoni F."/>
            <person name="Magnuson J."/>
            <person name="Mondo S."/>
            <person name="Nolan M."/>
            <person name="Ohm R."/>
            <person name="Pangilinan J."/>
            <person name="Park H.-J."/>
            <person name="Ramirez L."/>
            <person name="Alfaro M."/>
            <person name="Sun H."/>
            <person name="Tritt A."/>
            <person name="Yoshinaga Y."/>
            <person name="Zwiers L.-H."/>
            <person name="Turgeon B."/>
            <person name="Goodwin S."/>
            <person name="Spatafora J."/>
            <person name="Crous P."/>
            <person name="Grigoriev I."/>
        </authorList>
    </citation>
    <scope>NUCLEOTIDE SEQUENCE</scope>
    <source>
        <strain evidence="2">CBS 262.69</strain>
    </source>
</reference>
<evidence type="ECO:0000313" key="2">
    <source>
        <dbReference type="EMBL" id="KAF2404667.1"/>
    </source>
</evidence>
<dbReference type="GO" id="GO:0005634">
    <property type="term" value="C:nucleus"/>
    <property type="evidence" value="ECO:0007669"/>
    <property type="project" value="TreeGrafter"/>
</dbReference>
<name>A0A6G1I9F1_9PEZI</name>
<dbReference type="Proteomes" id="UP000799640">
    <property type="component" value="Unassembled WGS sequence"/>
</dbReference>
<dbReference type="EMBL" id="ML996688">
    <property type="protein sequence ID" value="KAF2404667.1"/>
    <property type="molecule type" value="Genomic_DNA"/>
</dbReference>
<gene>
    <name evidence="2" type="ORF">EJ06DRAFT_553510</name>
</gene>
<dbReference type="CDD" id="cd20071">
    <property type="entry name" value="SET_SMYD"/>
    <property type="match status" value="1"/>
</dbReference>
<dbReference type="OrthoDB" id="1028014at2759"/>
<sequence>MTDLFSDQPTPSTSTPTSTSTSTFPSPTLQAKAATLDLSSLSIYLPLKPYTLLPTPHSGTGVFTTAPLPPSTPLLSTSSLLASTILRAHRREVCAWCLAYDLGRIWPVRPHPPGVFCTEACRAAWEESWTGLGEEEEVKGPRGKDLALASMAAVDTFLARAARRAPEPESQPTGPRPTVEQADDLTSTLDARRTHILRARARAEKWQRDYAVLRTLPEAAPPRNTLAQALNPTTSPDPDVLRFMLNSVLNRAREGAAWDAALERLVGEAVPWRTEGEMHAWAAGVGALLVVLPWEVVGAVDPGLLRRLAGVENWNAFGVRDVGSGFGEGEKGVYDAGGGGDEYLGYGVWPEASYFNHSCAPNVGKRRVGRGWEFWVKDEGRGVGEGEELCISYLGGDEKGLRVEERRERLKQFWGFECACARCVAEARK</sequence>
<proteinExistence type="predicted"/>
<evidence type="ECO:0000313" key="3">
    <source>
        <dbReference type="Proteomes" id="UP000799640"/>
    </source>
</evidence>
<dbReference type="AlphaFoldDB" id="A0A6G1I9F1"/>
<evidence type="ECO:0000256" key="1">
    <source>
        <dbReference type="SAM" id="MobiDB-lite"/>
    </source>
</evidence>
<dbReference type="PANTHER" id="PTHR12197:SF294">
    <property type="entry name" value="POTENTIAL PROTEIN LYSINE METHYLTRANSFERASE SET6"/>
    <property type="match status" value="1"/>
</dbReference>
<feature type="region of interest" description="Disordered" evidence="1">
    <location>
        <begin position="162"/>
        <end position="187"/>
    </location>
</feature>
<keyword evidence="3" id="KW-1185">Reference proteome</keyword>
<dbReference type="InterPro" id="IPR046341">
    <property type="entry name" value="SET_dom_sf"/>
</dbReference>
<feature type="region of interest" description="Disordered" evidence="1">
    <location>
        <begin position="1"/>
        <end position="26"/>
    </location>
</feature>
<dbReference type="InterPro" id="IPR050869">
    <property type="entry name" value="H3K4_H4K5_MeTrfase"/>
</dbReference>
<dbReference type="Gene3D" id="2.170.270.10">
    <property type="entry name" value="SET domain"/>
    <property type="match status" value="1"/>
</dbReference>
<dbReference type="SUPFAM" id="SSF82199">
    <property type="entry name" value="SET domain"/>
    <property type="match status" value="1"/>
</dbReference>
<organism evidence="2 3">
    <name type="scientific">Trichodelitschia bisporula</name>
    <dbReference type="NCBI Taxonomy" id="703511"/>
    <lineage>
        <taxon>Eukaryota</taxon>
        <taxon>Fungi</taxon>
        <taxon>Dikarya</taxon>
        <taxon>Ascomycota</taxon>
        <taxon>Pezizomycotina</taxon>
        <taxon>Dothideomycetes</taxon>
        <taxon>Dothideomycetes incertae sedis</taxon>
        <taxon>Phaeotrichales</taxon>
        <taxon>Phaeotrichaceae</taxon>
        <taxon>Trichodelitschia</taxon>
    </lineage>
</organism>
<protein>
    <submittedName>
        <fullName evidence="2">Uncharacterized protein</fullName>
    </submittedName>
</protein>
<feature type="compositionally biased region" description="Low complexity" evidence="1">
    <location>
        <begin position="9"/>
        <end position="26"/>
    </location>
</feature>
<accession>A0A6G1I9F1</accession>